<keyword evidence="2" id="KW-1185">Reference proteome</keyword>
<proteinExistence type="predicted"/>
<gene>
    <name evidence="1" type="ORF">CJU94_37940</name>
</gene>
<sequence>MQLLVEASIVSFAERRIFEHAARRSAAGLSWVTLDDPMRLGDTFAHLDGVRQQAAVHGMAVAVIARPAMAFALRTHIEPQWRVLLSAHIRASDGASLHRFVGTREAVNELRDGAAKWKGVIGFASGLLGVVALSQGASGNTEKIEADTHSRDWQASDLDAWLAASPRSV</sequence>
<name>A0A248VYJ9_9BURK</name>
<evidence type="ECO:0000313" key="1">
    <source>
        <dbReference type="EMBL" id="ASW03945.1"/>
    </source>
</evidence>
<geneLocation type="plasmid" evidence="1 2">
    <name>pBN2</name>
</geneLocation>
<protein>
    <submittedName>
        <fullName evidence="1">Uncharacterized protein</fullName>
    </submittedName>
</protein>
<accession>A0A248VYJ9</accession>
<dbReference type="EMBL" id="CP022992">
    <property type="protein sequence ID" value="ASW03945.1"/>
    <property type="molecule type" value="Genomic_DNA"/>
</dbReference>
<evidence type="ECO:0000313" key="2">
    <source>
        <dbReference type="Proteomes" id="UP000215158"/>
    </source>
</evidence>
<organism evidence="1 2">
    <name type="scientific">Paraburkholderia aromaticivorans</name>
    <dbReference type="NCBI Taxonomy" id="2026199"/>
    <lineage>
        <taxon>Bacteria</taxon>
        <taxon>Pseudomonadati</taxon>
        <taxon>Pseudomonadota</taxon>
        <taxon>Betaproteobacteria</taxon>
        <taxon>Burkholderiales</taxon>
        <taxon>Burkholderiaceae</taxon>
        <taxon>Paraburkholderia</taxon>
    </lineage>
</organism>
<dbReference type="KEGG" id="parb:CJU94_37940"/>
<reference evidence="1 2" key="1">
    <citation type="submission" date="2017-08" db="EMBL/GenBank/DDBJ databases">
        <title>Identification and genetic characteristics of simultaneous BTEX- and naphthalene-degrading Paraburkholderia sp. BN5 isolated from petroleum-contaminated soil.</title>
        <authorList>
            <person name="Lee Y."/>
            <person name="Jeon C.O."/>
        </authorList>
    </citation>
    <scope>NUCLEOTIDE SEQUENCE [LARGE SCALE GENOMIC DNA]</scope>
    <source>
        <strain evidence="1 2">BN5</strain>
        <plasmid evidence="1 2">pBN2</plasmid>
    </source>
</reference>
<dbReference type="AlphaFoldDB" id="A0A248VYJ9"/>
<dbReference type="Proteomes" id="UP000215158">
    <property type="component" value="Plasmid pBN2"/>
</dbReference>
<keyword evidence="1" id="KW-0614">Plasmid</keyword>